<protein>
    <submittedName>
        <fullName evidence="9">Glutamine synthetase</fullName>
    </submittedName>
</protein>
<proteinExistence type="inferred from homology"/>
<evidence type="ECO:0000256" key="4">
    <source>
        <dbReference type="ARBA" id="ARBA00022840"/>
    </source>
</evidence>
<dbReference type="OrthoDB" id="9807095at2"/>
<dbReference type="SMART" id="SM01230">
    <property type="entry name" value="Gln-synt_C"/>
    <property type="match status" value="1"/>
</dbReference>
<dbReference type="GO" id="GO:0006598">
    <property type="term" value="P:polyamine catabolic process"/>
    <property type="evidence" value="ECO:0007669"/>
    <property type="project" value="TreeGrafter"/>
</dbReference>
<dbReference type="InterPro" id="IPR036651">
    <property type="entry name" value="Gln_synt_N_sf"/>
</dbReference>
<feature type="domain" description="GS beta-grasp" evidence="7">
    <location>
        <begin position="15"/>
        <end position="103"/>
    </location>
</feature>
<dbReference type="Gene3D" id="3.10.20.70">
    <property type="entry name" value="Glutamine synthetase, N-terminal domain"/>
    <property type="match status" value="1"/>
</dbReference>
<dbReference type="SUPFAM" id="SSF55931">
    <property type="entry name" value="Glutamine synthetase/guanido kinase"/>
    <property type="match status" value="1"/>
</dbReference>
<evidence type="ECO:0000313" key="10">
    <source>
        <dbReference type="Proteomes" id="UP000254537"/>
    </source>
</evidence>
<gene>
    <name evidence="9" type="ORF">DWG20_12980</name>
</gene>
<evidence type="ECO:0000259" key="8">
    <source>
        <dbReference type="PROSITE" id="PS51987"/>
    </source>
</evidence>
<dbReference type="AlphaFoldDB" id="A0A345Y8L8"/>
<keyword evidence="4" id="KW-0067">ATP-binding</keyword>
<dbReference type="GO" id="GO:0004356">
    <property type="term" value="F:glutamine synthetase activity"/>
    <property type="evidence" value="ECO:0007669"/>
    <property type="project" value="InterPro"/>
</dbReference>
<dbReference type="InterPro" id="IPR014746">
    <property type="entry name" value="Gln_synth/guanido_kin_cat_dom"/>
</dbReference>
<comment type="similarity">
    <text evidence="1 5 6">Belongs to the glutamine synthetase family.</text>
</comment>
<dbReference type="KEGG" id="ccah:DWG20_12980"/>
<dbReference type="PROSITE" id="PS51986">
    <property type="entry name" value="GS_BETA_GRASP"/>
    <property type="match status" value="1"/>
</dbReference>
<evidence type="ECO:0000256" key="3">
    <source>
        <dbReference type="ARBA" id="ARBA00022741"/>
    </source>
</evidence>
<dbReference type="FunFam" id="3.30.590.10:FF:000005">
    <property type="entry name" value="Probable glutamine synthetase"/>
    <property type="match status" value="1"/>
</dbReference>
<evidence type="ECO:0000256" key="6">
    <source>
        <dbReference type="RuleBase" id="RU000384"/>
    </source>
</evidence>
<dbReference type="Gene3D" id="3.30.590.10">
    <property type="entry name" value="Glutamine synthetase/guanido kinase, catalytic domain"/>
    <property type="match status" value="1"/>
</dbReference>
<keyword evidence="2" id="KW-0436">Ligase</keyword>
<evidence type="ECO:0000313" key="9">
    <source>
        <dbReference type="EMBL" id="AXK40270.1"/>
    </source>
</evidence>
<dbReference type="Pfam" id="PF00120">
    <property type="entry name" value="Gln-synt_C"/>
    <property type="match status" value="1"/>
</dbReference>
<dbReference type="PANTHER" id="PTHR43785">
    <property type="entry name" value="GAMMA-GLUTAMYLPUTRESCINE SYNTHETASE"/>
    <property type="match status" value="1"/>
</dbReference>
<accession>A0A345Y8L8</accession>
<evidence type="ECO:0000256" key="2">
    <source>
        <dbReference type="ARBA" id="ARBA00022598"/>
    </source>
</evidence>
<dbReference type="GO" id="GO:0006542">
    <property type="term" value="P:glutamine biosynthetic process"/>
    <property type="evidence" value="ECO:0007669"/>
    <property type="project" value="InterPro"/>
</dbReference>
<dbReference type="SUPFAM" id="SSF54368">
    <property type="entry name" value="Glutamine synthetase, N-terminal domain"/>
    <property type="match status" value="1"/>
</dbReference>
<dbReference type="InterPro" id="IPR008146">
    <property type="entry name" value="Gln_synth_cat_dom"/>
</dbReference>
<dbReference type="PROSITE" id="PS51987">
    <property type="entry name" value="GS_CATALYTIC"/>
    <property type="match status" value="1"/>
</dbReference>
<evidence type="ECO:0000256" key="5">
    <source>
        <dbReference type="PROSITE-ProRule" id="PRU01330"/>
    </source>
</evidence>
<evidence type="ECO:0000256" key="1">
    <source>
        <dbReference type="ARBA" id="ARBA00009897"/>
    </source>
</evidence>
<dbReference type="EMBL" id="CP031337">
    <property type="protein sequence ID" value="AXK40270.1"/>
    <property type="molecule type" value="Genomic_DNA"/>
</dbReference>
<evidence type="ECO:0000259" key="7">
    <source>
        <dbReference type="PROSITE" id="PS51986"/>
    </source>
</evidence>
<organism evidence="9 10">
    <name type="scientific">Crenobacter cavernae</name>
    <dbReference type="NCBI Taxonomy" id="2290923"/>
    <lineage>
        <taxon>Bacteria</taxon>
        <taxon>Pseudomonadati</taxon>
        <taxon>Pseudomonadota</taxon>
        <taxon>Betaproteobacteria</taxon>
        <taxon>Neisseriales</taxon>
        <taxon>Neisseriaceae</taxon>
        <taxon>Crenobacter</taxon>
    </lineage>
</organism>
<name>A0A345Y8L8_9NEIS</name>
<dbReference type="InterPro" id="IPR008147">
    <property type="entry name" value="Gln_synt_N"/>
</dbReference>
<dbReference type="GO" id="GO:0005524">
    <property type="term" value="F:ATP binding"/>
    <property type="evidence" value="ECO:0007669"/>
    <property type="project" value="UniProtKB-KW"/>
</dbReference>
<dbReference type="Proteomes" id="UP000254537">
    <property type="component" value="Chromosome"/>
</dbReference>
<dbReference type="RefSeq" id="WP_115434198.1">
    <property type="nucleotide sequence ID" value="NZ_CP031337.1"/>
</dbReference>
<feature type="domain" description="GS catalytic" evidence="8">
    <location>
        <begin position="110"/>
        <end position="444"/>
    </location>
</feature>
<reference evidence="9 10" key="1">
    <citation type="submission" date="2018-07" db="EMBL/GenBank/DDBJ databases">
        <title>Crenobacter cavernae sp. nov., isolated from a karst cave.</title>
        <authorList>
            <person name="Zhu H."/>
        </authorList>
    </citation>
    <scope>NUCLEOTIDE SEQUENCE [LARGE SCALE GENOMIC DNA]</scope>
    <source>
        <strain evidence="9 10">K1W11S-77</strain>
    </source>
</reference>
<keyword evidence="3" id="KW-0547">Nucleotide-binding</keyword>
<dbReference type="PANTHER" id="PTHR43785:SF3">
    <property type="entry name" value="GS CATALYTIC DOMAIN-CONTAINING PROTEIN"/>
    <property type="match status" value="1"/>
</dbReference>
<sequence>MANPMLEWMRERRITEVECILPDMAGVARGKIIPKEKFVADPEMRLPEVALLQTVTGDFPDERMLDLTDPDMVLEPDPNTLRVVPWATDPTAQIIYDCFRSDGAPVDVAPRNVLKKVLDLYAEQGWEPVLAPEMEFYLVAPNPDPDVPLSPPLGRTGRAEFGRRSYAIDAVNEFDPLFEDIYDYCYAQELEVDTLIHEVGTAQMEINFLHGNPLDLADQVFLFKRTVREAAFRHNMYATFMAKPMENEPGSAMHMHQNVLDRATGRNIFTLDDGNPAPPFFHYLGGLQTFLPEGMPFFAPYVNSLRRLSRYTAAPINVQWGYDNRTVGFRIPHSSPESRRIENRVAGVDVNPYLAMAATLACGYLGMVRKIACTDPMQNNAYELPYQFPYSTDDALEVLSGSEALASVLGRRFVDMYVALKEKEFAEYFRVISPWERKYLLLHV</sequence>